<dbReference type="Gene3D" id="2.30.150.10">
    <property type="entry name" value="DNA-directed RNA polymerase, beta subunit, external 1 domain"/>
    <property type="match status" value="1"/>
</dbReference>
<dbReference type="Gene3D" id="2.40.270.10">
    <property type="entry name" value="DNA-directed RNA polymerase, subunit 2, domain 6"/>
    <property type="match status" value="2"/>
</dbReference>
<dbReference type="FunFam" id="3.90.1800.10:FF:000001">
    <property type="entry name" value="DNA-directed RNA polymerase subunit beta"/>
    <property type="match status" value="1"/>
</dbReference>
<dbReference type="EMBL" id="CP071504">
    <property type="protein sequence ID" value="QSX30271.1"/>
    <property type="molecule type" value="Genomic_DNA"/>
</dbReference>
<dbReference type="Gene3D" id="3.90.1100.10">
    <property type="match status" value="2"/>
</dbReference>
<feature type="domain" description="RNA polymerase Rpb2" evidence="12">
    <location>
        <begin position="356"/>
        <end position="455"/>
    </location>
</feature>
<feature type="domain" description="DNA-directed RNA polymerase beta subunit external 1" evidence="15">
    <location>
        <begin position="592"/>
        <end position="657"/>
    </location>
</feature>
<dbReference type="Gene3D" id="3.90.1800.10">
    <property type="entry name" value="RNA polymerase alpha subunit dimerisation domain"/>
    <property type="match status" value="1"/>
</dbReference>
<dbReference type="Gene3D" id="3.90.1110.10">
    <property type="entry name" value="RNA polymerase Rpb2, domain 2"/>
    <property type="match status" value="2"/>
</dbReference>
<comment type="similarity">
    <text evidence="6 7">Belongs to the RNA polymerase beta chain family.</text>
</comment>
<dbReference type="PROSITE" id="PS01166">
    <property type="entry name" value="RNA_POL_BETA"/>
    <property type="match status" value="1"/>
</dbReference>
<evidence type="ECO:0000256" key="3">
    <source>
        <dbReference type="ARBA" id="ARBA00022695"/>
    </source>
</evidence>
<dbReference type="GO" id="GO:0003899">
    <property type="term" value="F:DNA-directed RNA polymerase activity"/>
    <property type="evidence" value="ECO:0007669"/>
    <property type="project" value="UniProtKB-UniRule"/>
</dbReference>
<dbReference type="KEGG" id="scyp:JYB88_00975"/>
<dbReference type="CDD" id="cd00653">
    <property type="entry name" value="RNA_pol_B_RPB2"/>
    <property type="match status" value="1"/>
</dbReference>
<dbReference type="FunFam" id="3.90.1110.10:FF:000004">
    <property type="entry name" value="DNA-directed RNA polymerase subunit beta"/>
    <property type="match status" value="1"/>
</dbReference>
<keyword evidence="3 6" id="KW-0548">Nucleotidyltransferase</keyword>
<dbReference type="FunFam" id="3.90.1100.10:FF:000002">
    <property type="entry name" value="DNA-directed RNA polymerase subunit beta"/>
    <property type="match status" value="1"/>
</dbReference>
<accession>A0A975AL04</accession>
<sequence>MVYSYSEKKRIRKDFGKRPQVLDIPYLLSIQLDSFKKFTDQDPSGERGLEAAFRSVFPIKSFSGNSELQYVSYKLGEPVFDVKECQIRGVTYSAPLRVKLRMVLFDREAAAGTVKDIKEQEVYMGDIPLMTDNGTFVINGTERVIVSQLHRSPGVFFDHDRGKTHSSGKVLYNARIIPYRGSWLDFEFDPKDALFVRIDRRRKLPATIILRALEFSTQEILDLFFERVEFSIKKDSLVMGLVPERLRGETASYDIKDAEGTVLVEKGRRVTARHIRQLEKTNTTELEVPVEYIVGKIAAQDYIDPDTGEVLLSANSEIRLEDLAQLSLAGIKNIATLYINELDHGAYISDTLRIDSSTNRLEALVEIYRMMRPGEPPTKDAAEALFQNLFFSEERYDLSKVGRMKFNRRLELPDDEGTGVLSKEDIVAVMKKIIEIRNGYDEVDDIDHLGNRRIRSVGEMAENQFRVGLVRVERAVRERLSLGDLNELMPQDLINAKPISAAVKEFFGSSQLSQFMDQNNPLSEVTHKRRISALGPGGLTRERAGFEVRDVHPTHYGRLCPIETPEGPNIGLINSLATFARTNSYGFLETPYRKVIDGVVTDEVEYLSAIEEGRYVVAQANIELDHEGRILEEQVACRHKGESTFMRASDIQYMDVSPQQIISVAASLIPFLEHDDANRALMGANMQRQAVPTLRSDKPLVGTGIERALAVDSGVVVAAKRGGVIDYVDASRIVVKVNEDELRPGEAGIDIYNLTKYTRSNQNTCINQRPCCQVGDPVVRGDVLADGPSTDLGDLALGQNMRVAFMPWNGYNFEDSILISERVVQDDRFTTIHIQELSCIARDTKLGSEEITADIPNVGESALSKLDESGIVYIGAEVKGGDILVGKVTPKGETQLTPEEKLLRAIFGEKASDVKDSSLRVPNSVKGTIIDVQVFTRDGVEKDKRAIEIEEMHIAQARKDLSEEFKILEEGVLGRARNLLLGAGYTEAQLAAIPRKEVLTQVIDDEAKQTELEQLAEQHEELKADFDKKFEHKRRKITQGDDLAPGVLKIVKVYLAVKRTIQPGDKMAGRHGNKGVISKICPIEDMPYDEHGNPVDIVLNPLGVPSRMNIGQVLEVHLGAAAKGIGNRIAAMLEEQRELAELRSYIKQAYELGEAQQKVDIDSFTDDEVVRLAKHLKDGLPIATPAFDGAKEKEIKQMLELAGLPTSGQLKLFDGRTGNEFEREVTVGYMYMLKLNHLVDDKMHARSTGSYSLVTQQPLGGKAQFGGQRFGEMEVWALEAYGAAYTLQEMLTVKSDDVNGRTQMYKNIVDGNHQMQPGMPESFNVLLKEIRSLGINIELDQE</sequence>
<keyword evidence="4 6" id="KW-0804">Transcription</keyword>
<evidence type="ECO:0000259" key="13">
    <source>
        <dbReference type="Pfam" id="PF04563"/>
    </source>
</evidence>
<dbReference type="GO" id="GO:0006351">
    <property type="term" value="P:DNA-templated transcription"/>
    <property type="evidence" value="ECO:0007669"/>
    <property type="project" value="UniProtKB-UniRule"/>
</dbReference>
<reference evidence="16 17" key="1">
    <citation type="submission" date="2021-03" db="EMBL/GenBank/DDBJ databases">
        <title>Novel species identification of genus Shewanella.</title>
        <authorList>
            <person name="Liu G."/>
            <person name="Zhang Q."/>
        </authorList>
    </citation>
    <scope>NUCLEOTIDE SEQUENCE [LARGE SCALE GENOMIC DNA]</scope>
    <source>
        <strain evidence="16 17">FJAT-53726</strain>
    </source>
</reference>
<feature type="domain" description="DNA-directed RNA polymerase subunit 2 hybrid-binding" evidence="10">
    <location>
        <begin position="719"/>
        <end position="1264"/>
    </location>
</feature>
<evidence type="ECO:0000256" key="9">
    <source>
        <dbReference type="SAM" id="Coils"/>
    </source>
</evidence>
<dbReference type="NCBIfam" id="TIGR02013">
    <property type="entry name" value="rpoB"/>
    <property type="match status" value="1"/>
</dbReference>
<dbReference type="InterPro" id="IPR007644">
    <property type="entry name" value="RNA_pol_bsu_protrusion"/>
</dbReference>
<dbReference type="Pfam" id="PF04563">
    <property type="entry name" value="RNA_pol_Rpb2_1"/>
    <property type="match status" value="1"/>
</dbReference>
<dbReference type="SUPFAM" id="SSF64484">
    <property type="entry name" value="beta and beta-prime subunits of DNA dependent RNA-polymerase"/>
    <property type="match status" value="1"/>
</dbReference>
<dbReference type="InterPro" id="IPR007641">
    <property type="entry name" value="RNA_pol_Rpb2_7"/>
</dbReference>
<dbReference type="FunFam" id="3.90.1110.10:FF:000001">
    <property type="entry name" value="DNA-directed RNA polymerase subunit beta"/>
    <property type="match status" value="1"/>
</dbReference>
<dbReference type="InterPro" id="IPR037033">
    <property type="entry name" value="DNA-dir_RNAP_su2_hyb_sf"/>
</dbReference>
<feature type="domain" description="RNA polymerase Rpb2" evidence="11">
    <location>
        <begin position="1266"/>
        <end position="1340"/>
    </location>
</feature>
<gene>
    <name evidence="6 16" type="primary">rpoB</name>
    <name evidence="16" type="ORF">JYB88_00975</name>
</gene>
<dbReference type="HAMAP" id="MF_01321">
    <property type="entry name" value="RNApol_bact_RpoB"/>
    <property type="match status" value="1"/>
</dbReference>
<dbReference type="FunFam" id="2.40.50.150:FF:000001">
    <property type="entry name" value="DNA-directed RNA polymerase subunit beta"/>
    <property type="match status" value="1"/>
</dbReference>
<dbReference type="NCBIfam" id="NF001616">
    <property type="entry name" value="PRK00405.1"/>
    <property type="match status" value="1"/>
</dbReference>
<evidence type="ECO:0000256" key="6">
    <source>
        <dbReference type="HAMAP-Rule" id="MF_01321"/>
    </source>
</evidence>
<dbReference type="InterPro" id="IPR014724">
    <property type="entry name" value="RNA_pol_RPB2_OB-fold"/>
</dbReference>
<keyword evidence="9" id="KW-0175">Coiled coil</keyword>
<feature type="domain" description="RNA polymerase Rpb2" evidence="14">
    <location>
        <begin position="514"/>
        <end position="581"/>
    </location>
</feature>
<dbReference type="InterPro" id="IPR037034">
    <property type="entry name" value="RNA_pol_Rpb2_2_sf"/>
</dbReference>
<comment type="subunit">
    <text evidence="6 8">The RNAP catalytic core consists of 2 alpha, 1 beta, 1 beta' and 1 omega subunit. When a sigma factor is associated with the core the holoenzyme is formed, which can initiate transcription.</text>
</comment>
<proteinExistence type="inferred from homology"/>
<dbReference type="InterPro" id="IPR007120">
    <property type="entry name" value="DNA-dir_RNAP_su2_dom"/>
</dbReference>
<dbReference type="Pfam" id="PF04561">
    <property type="entry name" value="RNA_pol_Rpb2_2"/>
    <property type="match status" value="2"/>
</dbReference>
<keyword evidence="1 6" id="KW-0240">DNA-directed RNA polymerase</keyword>
<dbReference type="PANTHER" id="PTHR20856">
    <property type="entry name" value="DNA-DIRECTED RNA POLYMERASE I SUBUNIT 2"/>
    <property type="match status" value="1"/>
</dbReference>
<name>A0A975AL04_9GAMM</name>
<dbReference type="GO" id="GO:0003677">
    <property type="term" value="F:DNA binding"/>
    <property type="evidence" value="ECO:0007669"/>
    <property type="project" value="UniProtKB-UniRule"/>
</dbReference>
<evidence type="ECO:0000256" key="8">
    <source>
        <dbReference type="RuleBase" id="RU363031"/>
    </source>
</evidence>
<dbReference type="GO" id="GO:0000428">
    <property type="term" value="C:DNA-directed RNA polymerase complex"/>
    <property type="evidence" value="ECO:0007669"/>
    <property type="project" value="UniProtKB-KW"/>
</dbReference>
<dbReference type="FunFam" id="2.40.270.10:FF:000004">
    <property type="entry name" value="DNA-directed RNA polymerase subunit beta"/>
    <property type="match status" value="1"/>
</dbReference>
<dbReference type="InterPro" id="IPR042107">
    <property type="entry name" value="DNA-dir_RNA_pol_bsu_ext_1_sf"/>
</dbReference>
<feature type="domain" description="RNA polymerase beta subunit protrusion" evidence="13">
    <location>
        <begin position="27"/>
        <end position="500"/>
    </location>
</feature>
<dbReference type="Gene3D" id="2.40.50.100">
    <property type="match status" value="1"/>
</dbReference>
<evidence type="ECO:0000313" key="17">
    <source>
        <dbReference type="Proteomes" id="UP000663281"/>
    </source>
</evidence>
<dbReference type="InterPro" id="IPR007121">
    <property type="entry name" value="RNA_pol_bsu_CS"/>
</dbReference>
<dbReference type="Proteomes" id="UP000663281">
    <property type="component" value="Chromosome"/>
</dbReference>
<evidence type="ECO:0000256" key="7">
    <source>
        <dbReference type="RuleBase" id="RU000434"/>
    </source>
</evidence>
<evidence type="ECO:0000259" key="15">
    <source>
        <dbReference type="Pfam" id="PF10385"/>
    </source>
</evidence>
<feature type="coiled-coil region" evidence="9">
    <location>
        <begin position="1005"/>
        <end position="1032"/>
    </location>
</feature>
<evidence type="ECO:0000256" key="4">
    <source>
        <dbReference type="ARBA" id="ARBA00023163"/>
    </source>
</evidence>
<evidence type="ECO:0000256" key="5">
    <source>
        <dbReference type="ARBA" id="ARBA00048552"/>
    </source>
</evidence>
<dbReference type="InterPro" id="IPR007645">
    <property type="entry name" value="RNA_pol_Rpb2_3"/>
</dbReference>
<dbReference type="Pfam" id="PF10385">
    <property type="entry name" value="RNA_pol_Rpb2_45"/>
    <property type="match status" value="1"/>
</dbReference>
<evidence type="ECO:0000259" key="10">
    <source>
        <dbReference type="Pfam" id="PF00562"/>
    </source>
</evidence>
<evidence type="ECO:0000259" key="11">
    <source>
        <dbReference type="Pfam" id="PF04560"/>
    </source>
</evidence>
<dbReference type="Gene3D" id="2.40.50.150">
    <property type="match status" value="1"/>
</dbReference>
<dbReference type="InterPro" id="IPR010243">
    <property type="entry name" value="RNA_pol_bsu_bac"/>
</dbReference>
<evidence type="ECO:0000259" key="14">
    <source>
        <dbReference type="Pfam" id="PF04565"/>
    </source>
</evidence>
<dbReference type="FunFam" id="2.40.50.100:FF:000006">
    <property type="entry name" value="DNA-directed RNA polymerase subunit beta"/>
    <property type="match status" value="1"/>
</dbReference>
<evidence type="ECO:0000259" key="12">
    <source>
        <dbReference type="Pfam" id="PF04561"/>
    </source>
</evidence>
<feature type="domain" description="RNA polymerase Rpb2" evidence="12">
    <location>
        <begin position="151"/>
        <end position="223"/>
    </location>
</feature>
<dbReference type="EC" id="2.7.7.6" evidence="6 8"/>
<comment type="catalytic activity">
    <reaction evidence="5 6 8">
        <text>RNA(n) + a ribonucleoside 5'-triphosphate = RNA(n+1) + diphosphate</text>
        <dbReference type="Rhea" id="RHEA:21248"/>
        <dbReference type="Rhea" id="RHEA-COMP:14527"/>
        <dbReference type="Rhea" id="RHEA-COMP:17342"/>
        <dbReference type="ChEBI" id="CHEBI:33019"/>
        <dbReference type="ChEBI" id="CHEBI:61557"/>
        <dbReference type="ChEBI" id="CHEBI:140395"/>
        <dbReference type="EC" id="2.7.7.6"/>
    </reaction>
</comment>
<organism evidence="16 17">
    <name type="scientific">Shewanella cyperi</name>
    <dbReference type="NCBI Taxonomy" id="2814292"/>
    <lineage>
        <taxon>Bacteria</taxon>
        <taxon>Pseudomonadati</taxon>
        <taxon>Pseudomonadota</taxon>
        <taxon>Gammaproteobacteria</taxon>
        <taxon>Alteromonadales</taxon>
        <taxon>Shewanellaceae</taxon>
        <taxon>Shewanella</taxon>
    </lineage>
</organism>
<evidence type="ECO:0000313" key="16">
    <source>
        <dbReference type="EMBL" id="QSX30271.1"/>
    </source>
</evidence>
<dbReference type="Pfam" id="PF04565">
    <property type="entry name" value="RNA_pol_Rpb2_3"/>
    <property type="match status" value="1"/>
</dbReference>
<dbReference type="FunFam" id="2.40.270.10:FF:000003">
    <property type="entry name" value="DNA-directed RNA polymerase subunit beta"/>
    <property type="match status" value="1"/>
</dbReference>
<dbReference type="Pfam" id="PF00562">
    <property type="entry name" value="RNA_pol_Rpb2_6"/>
    <property type="match status" value="1"/>
</dbReference>
<comment type="function">
    <text evidence="6 8">DNA-dependent RNA polymerase catalyzes the transcription of DNA into RNA using the four ribonucleoside triphosphates as substrates.</text>
</comment>
<dbReference type="GO" id="GO:0032549">
    <property type="term" value="F:ribonucleoside binding"/>
    <property type="evidence" value="ECO:0007669"/>
    <property type="project" value="InterPro"/>
</dbReference>
<protein>
    <recommendedName>
        <fullName evidence="6 8">DNA-directed RNA polymerase subunit beta</fullName>
        <shortName evidence="6">RNAP subunit beta</shortName>
        <ecNumber evidence="6 8">2.7.7.6</ecNumber>
    </recommendedName>
    <alternativeName>
        <fullName evidence="6">RNA polymerase subunit beta</fullName>
    </alternativeName>
    <alternativeName>
        <fullName evidence="6">Transcriptase subunit beta</fullName>
    </alternativeName>
</protein>
<dbReference type="Pfam" id="PF04560">
    <property type="entry name" value="RNA_pol_Rpb2_7"/>
    <property type="match status" value="1"/>
</dbReference>
<dbReference type="RefSeq" id="WP_207325187.1">
    <property type="nucleotide sequence ID" value="NZ_CP071504.1"/>
</dbReference>
<dbReference type="InterPro" id="IPR007642">
    <property type="entry name" value="RNA_pol_Rpb2_2"/>
</dbReference>
<dbReference type="InterPro" id="IPR019462">
    <property type="entry name" value="DNA-dir_RNA_pol_bsu_external_1"/>
</dbReference>
<keyword evidence="17" id="KW-1185">Reference proteome</keyword>
<dbReference type="InterPro" id="IPR015712">
    <property type="entry name" value="DNA-dir_RNA_pol_su2"/>
</dbReference>
<evidence type="ECO:0000256" key="2">
    <source>
        <dbReference type="ARBA" id="ARBA00022679"/>
    </source>
</evidence>
<keyword evidence="2 6" id="KW-0808">Transferase</keyword>
<evidence type="ECO:0000256" key="1">
    <source>
        <dbReference type="ARBA" id="ARBA00022478"/>
    </source>
</evidence>